<dbReference type="Proteomes" id="UP000269692">
    <property type="component" value="Unassembled WGS sequence"/>
</dbReference>
<proteinExistence type="predicted"/>
<dbReference type="RefSeq" id="WP_121624930.1">
    <property type="nucleotide sequence ID" value="NZ_RCTF01000019.1"/>
</dbReference>
<comment type="caution">
    <text evidence="2">The sequence shown here is derived from an EMBL/GenBank/DDBJ whole genome shotgun (WGS) entry which is preliminary data.</text>
</comment>
<sequence length="408" mass="43033">MARIFALFTVLAALLGFAPWLVPLAKQSVRLVEARDDPAAVADLGLADLDAARVAKETESALAADDIALATSFVALADARGITIDPALRERVAAANGALASTLRGAKEFGMGFLTGEPSDLAGLAGAATGDLMVWGDIRDAGREGWKLAHGEDADELILGLSAVGIAVTAGTYATVGASLPLRAGITLVKVAKRTGKLSAALGRSFMRAVRQSVDFVALRRLLKAPGAVDGPALKGVVRSDRLASLTRMLDDVAVVQSKAGTRAALEGLRIADNGNDLRRVARLADAKGPQTLAILKTLGRGAILITGALLKLVWWAFVAALYVYLLVSSFNAFCVSCARATWGGRRGRRRHKREGAPAARRRWWRREEAPVCLALPEEPRLDAPRPAPEPGRAEAERFAAAAREAMA</sequence>
<evidence type="ECO:0000313" key="3">
    <source>
        <dbReference type="Proteomes" id="UP000269692"/>
    </source>
</evidence>
<accession>A0A3L7A2R2</accession>
<feature type="transmembrane region" description="Helical" evidence="1">
    <location>
        <begin position="313"/>
        <end position="343"/>
    </location>
</feature>
<reference evidence="2 3" key="1">
    <citation type="submission" date="2018-10" db="EMBL/GenBank/DDBJ databases">
        <title>Xanthobacter tagetidis genome sequencing and assembly.</title>
        <authorList>
            <person name="Maclea K.S."/>
            <person name="Goen A.E."/>
            <person name="Fatima S.A."/>
        </authorList>
    </citation>
    <scope>NUCLEOTIDE SEQUENCE [LARGE SCALE GENOMIC DNA]</scope>
    <source>
        <strain evidence="2 3">ATCC 700314</strain>
    </source>
</reference>
<keyword evidence="3" id="KW-1185">Reference proteome</keyword>
<gene>
    <name evidence="2" type="ORF">D9R14_19050</name>
</gene>
<organism evidence="2 3">
    <name type="scientific">Xanthobacter tagetidis</name>
    <dbReference type="NCBI Taxonomy" id="60216"/>
    <lineage>
        <taxon>Bacteria</taxon>
        <taxon>Pseudomonadati</taxon>
        <taxon>Pseudomonadota</taxon>
        <taxon>Alphaproteobacteria</taxon>
        <taxon>Hyphomicrobiales</taxon>
        <taxon>Xanthobacteraceae</taxon>
        <taxon>Xanthobacter</taxon>
    </lineage>
</organism>
<evidence type="ECO:0000313" key="2">
    <source>
        <dbReference type="EMBL" id="RLP74457.1"/>
    </source>
</evidence>
<dbReference type="EMBL" id="RCTF01000019">
    <property type="protein sequence ID" value="RLP74457.1"/>
    <property type="molecule type" value="Genomic_DNA"/>
</dbReference>
<keyword evidence="1" id="KW-0812">Transmembrane</keyword>
<keyword evidence="1" id="KW-1133">Transmembrane helix</keyword>
<protein>
    <submittedName>
        <fullName evidence="2">Uncharacterized protein</fullName>
    </submittedName>
</protein>
<dbReference type="OrthoDB" id="8364552at2"/>
<feature type="non-terminal residue" evidence="2">
    <location>
        <position position="408"/>
    </location>
</feature>
<evidence type="ECO:0000256" key="1">
    <source>
        <dbReference type="SAM" id="Phobius"/>
    </source>
</evidence>
<keyword evidence="1" id="KW-0472">Membrane</keyword>
<dbReference type="AlphaFoldDB" id="A0A3L7A2R2"/>
<name>A0A3L7A2R2_9HYPH</name>